<name>A0A2S9XFR9_9BACT</name>
<proteinExistence type="predicted"/>
<dbReference type="AlphaFoldDB" id="A0A2S9XFR9"/>
<dbReference type="Pfam" id="PF05090">
    <property type="entry name" value="HTTM"/>
    <property type="match status" value="1"/>
</dbReference>
<feature type="transmembrane region" description="Helical" evidence="1">
    <location>
        <begin position="233"/>
        <end position="251"/>
    </location>
</feature>
<evidence type="ECO:0000259" key="2">
    <source>
        <dbReference type="Pfam" id="PF05090"/>
    </source>
</evidence>
<dbReference type="RefSeq" id="WP_106094940.1">
    <property type="nucleotide sequence ID" value="NZ_PVNL01000171.1"/>
</dbReference>
<evidence type="ECO:0000313" key="3">
    <source>
        <dbReference type="EMBL" id="PRP91687.1"/>
    </source>
</evidence>
<feature type="transmembrane region" description="Helical" evidence="1">
    <location>
        <begin position="27"/>
        <end position="47"/>
    </location>
</feature>
<feature type="transmembrane region" description="Helical" evidence="1">
    <location>
        <begin position="150"/>
        <end position="171"/>
    </location>
</feature>
<keyword evidence="1" id="KW-0472">Membrane</keyword>
<dbReference type="InterPro" id="IPR053934">
    <property type="entry name" value="HTTM_dom"/>
</dbReference>
<feature type="transmembrane region" description="Helical" evidence="1">
    <location>
        <begin position="53"/>
        <end position="71"/>
    </location>
</feature>
<reference evidence="3 4" key="1">
    <citation type="submission" date="2018-03" db="EMBL/GenBank/DDBJ databases">
        <title>Draft Genome Sequences of the Obligatory Marine Myxobacteria Enhygromyxa salina SWB007.</title>
        <authorList>
            <person name="Poehlein A."/>
            <person name="Moghaddam J.A."/>
            <person name="Harms H."/>
            <person name="Alanjari M."/>
            <person name="Koenig G.M."/>
            <person name="Daniel R."/>
            <person name="Schaeberle T.F."/>
        </authorList>
    </citation>
    <scope>NUCLEOTIDE SEQUENCE [LARGE SCALE GENOMIC DNA]</scope>
    <source>
        <strain evidence="3 4">SWB007</strain>
    </source>
</reference>
<comment type="caution">
    <text evidence="3">The sequence shown here is derived from an EMBL/GenBank/DDBJ whole genome shotgun (WGS) entry which is preliminary data.</text>
</comment>
<feature type="transmembrane region" description="Helical" evidence="1">
    <location>
        <begin position="108"/>
        <end position="129"/>
    </location>
</feature>
<feature type="transmembrane region" description="Helical" evidence="1">
    <location>
        <begin position="207"/>
        <end position="228"/>
    </location>
</feature>
<keyword evidence="1" id="KW-0812">Transmembrane</keyword>
<feature type="domain" description="HTTM" evidence="2">
    <location>
        <begin position="52"/>
        <end position="275"/>
    </location>
</feature>
<feature type="transmembrane region" description="Helical" evidence="1">
    <location>
        <begin position="78"/>
        <end position="96"/>
    </location>
</feature>
<keyword evidence="1" id="KW-1133">Transmembrane helix</keyword>
<organism evidence="3 4">
    <name type="scientific">Enhygromyxa salina</name>
    <dbReference type="NCBI Taxonomy" id="215803"/>
    <lineage>
        <taxon>Bacteria</taxon>
        <taxon>Pseudomonadati</taxon>
        <taxon>Myxococcota</taxon>
        <taxon>Polyangia</taxon>
        <taxon>Nannocystales</taxon>
        <taxon>Nannocystaceae</taxon>
        <taxon>Enhygromyxa</taxon>
    </lineage>
</organism>
<dbReference type="Proteomes" id="UP000238823">
    <property type="component" value="Unassembled WGS sequence"/>
</dbReference>
<feature type="transmembrane region" description="Helical" evidence="1">
    <location>
        <begin position="257"/>
        <end position="276"/>
    </location>
</feature>
<evidence type="ECO:0000313" key="4">
    <source>
        <dbReference type="Proteomes" id="UP000238823"/>
    </source>
</evidence>
<sequence>MSDTQASSFSTRLTAVLGAEVSSRSLGLLRILIVTTVLFRLISPWVSHRMDDHMGVLLASQLMFYSSFFVLVGYKTRIATAVMASTFAILHLHYGYSGEPGLENLTEPTIFFQAVVLLALTPCGRSLSVDRILETRRAKREGRRPAPERMPAWFLELFVLQTAAIYLWGAYDMAEPGWLSGMRLELYFLDHYGSSDSFVHLPRLESVAVVGAWFGLISCVVIGIGLIVRPIRAYVAGFALVLQCAVLWIYTNNWAGSYFNLMMVNILLICVPPRWIHTMVTTVVKGPAVADAELASASDSRQFPGLAARPWAGPLALGVAVLCFHVPPYRAQVQERDLAPLVWDWKLHGTVRRPVCDLRFHDMNQDGAVIERWRLLGHERPRDVADKQARVYQHMVRAAVHDVCTALRKHGDDPPRVELSARCPVDHEWKQVAERGHDICAGAKSTNRGRPKR</sequence>
<gene>
    <name evidence="3" type="ORF">ENSA7_81980</name>
</gene>
<accession>A0A2S9XFR9</accession>
<protein>
    <recommendedName>
        <fullName evidence="2">HTTM domain-containing protein</fullName>
    </recommendedName>
</protein>
<dbReference type="OrthoDB" id="8062649at2"/>
<dbReference type="EMBL" id="PVNL01000171">
    <property type="protein sequence ID" value="PRP91687.1"/>
    <property type="molecule type" value="Genomic_DNA"/>
</dbReference>
<evidence type="ECO:0000256" key="1">
    <source>
        <dbReference type="SAM" id="Phobius"/>
    </source>
</evidence>